<gene>
    <name evidence="1" type="ORF">DK846_13385</name>
</gene>
<dbReference type="OrthoDB" id="98357at2157"/>
<dbReference type="SUPFAM" id="SSF54285">
    <property type="entry name" value="MoaD/ThiS"/>
    <property type="match status" value="1"/>
</dbReference>
<dbReference type="CDD" id="cd17040">
    <property type="entry name" value="Ubl_MoaD_like"/>
    <property type="match status" value="1"/>
</dbReference>
<dbReference type="InterPro" id="IPR016155">
    <property type="entry name" value="Mopterin_synth/thiamin_S_b"/>
</dbReference>
<dbReference type="Pfam" id="PF02597">
    <property type="entry name" value="ThiS"/>
    <property type="match status" value="1"/>
</dbReference>
<name>A0A2V2MUA0_9EURY</name>
<keyword evidence="2" id="KW-1185">Reference proteome</keyword>
<reference evidence="1 2" key="1">
    <citation type="submission" date="2018-05" db="EMBL/GenBank/DDBJ databases">
        <title>Draft genome of Methanospirillum lacunae Ki8-1.</title>
        <authorList>
            <person name="Dueholm M.S."/>
            <person name="Nielsen P.H."/>
            <person name="Bakmann L.F."/>
            <person name="Otzen D.E."/>
        </authorList>
    </citation>
    <scope>NUCLEOTIDE SEQUENCE [LARGE SCALE GENOMIC DNA]</scope>
    <source>
        <strain evidence="1 2">Ki8-1</strain>
    </source>
</reference>
<dbReference type="InterPro" id="IPR052045">
    <property type="entry name" value="Sulfur_Carrier/Prot_Modifier"/>
</dbReference>
<comment type="caution">
    <text evidence="1">The sequence shown here is derived from an EMBL/GenBank/DDBJ whole genome shotgun (WGS) entry which is preliminary data.</text>
</comment>
<dbReference type="GeneID" id="97547331"/>
<protein>
    <submittedName>
        <fullName evidence="1">Molybdopterin synthase sulfur carrier subunit</fullName>
    </submittedName>
</protein>
<dbReference type="EMBL" id="QGMY01000009">
    <property type="protein sequence ID" value="PWR70969.1"/>
    <property type="molecule type" value="Genomic_DNA"/>
</dbReference>
<dbReference type="RefSeq" id="WP_109969463.1">
    <property type="nucleotide sequence ID" value="NZ_CP176093.1"/>
</dbReference>
<dbReference type="InterPro" id="IPR010038">
    <property type="entry name" value="MoaD_arc-typ"/>
</dbReference>
<organism evidence="1 2">
    <name type="scientific">Methanospirillum lacunae</name>
    <dbReference type="NCBI Taxonomy" id="668570"/>
    <lineage>
        <taxon>Archaea</taxon>
        <taxon>Methanobacteriati</taxon>
        <taxon>Methanobacteriota</taxon>
        <taxon>Stenosarchaea group</taxon>
        <taxon>Methanomicrobia</taxon>
        <taxon>Methanomicrobiales</taxon>
        <taxon>Methanospirillaceae</taxon>
        <taxon>Methanospirillum</taxon>
    </lineage>
</organism>
<dbReference type="NCBIfam" id="TIGR01687">
    <property type="entry name" value="moaD_arch"/>
    <property type="match status" value="1"/>
</dbReference>
<dbReference type="PANTHER" id="PTHR38031">
    <property type="entry name" value="SULFUR CARRIER PROTEIN SLR0821-RELATED"/>
    <property type="match status" value="1"/>
</dbReference>
<sequence length="90" mass="9868">MTLKVILFANYRETAGVKDVELDNVKTVQDIITELTSRYPGLSALLFQDGELKRYVNILVNGTGFKDLDGLSTPVHDGDEIKLFPPVSGG</sequence>
<accession>A0A2V2MUA0</accession>
<dbReference type="AlphaFoldDB" id="A0A2V2MUA0"/>
<dbReference type="Proteomes" id="UP000245657">
    <property type="component" value="Unassembled WGS sequence"/>
</dbReference>
<evidence type="ECO:0000313" key="1">
    <source>
        <dbReference type="EMBL" id="PWR70969.1"/>
    </source>
</evidence>
<dbReference type="InterPro" id="IPR054834">
    <property type="entry name" value="SAMP1_3"/>
</dbReference>
<dbReference type="InterPro" id="IPR003749">
    <property type="entry name" value="ThiS/MoaD-like"/>
</dbReference>
<dbReference type="NCBIfam" id="NF041918">
    <property type="entry name" value="SAMP1"/>
    <property type="match status" value="1"/>
</dbReference>
<dbReference type="PANTHER" id="PTHR38031:SF1">
    <property type="entry name" value="SULFUR CARRIER PROTEIN CYSO"/>
    <property type="match status" value="1"/>
</dbReference>
<evidence type="ECO:0000313" key="2">
    <source>
        <dbReference type="Proteomes" id="UP000245657"/>
    </source>
</evidence>
<dbReference type="InterPro" id="IPR012675">
    <property type="entry name" value="Beta-grasp_dom_sf"/>
</dbReference>
<dbReference type="Gene3D" id="3.10.20.30">
    <property type="match status" value="1"/>
</dbReference>
<proteinExistence type="predicted"/>